<name>A0A951UPJ1_9CYAN</name>
<accession>A0A951UPJ1</accession>
<reference evidence="2" key="2">
    <citation type="journal article" date="2022" name="Microbiol. Resour. Announc.">
        <title>Metagenome Sequencing to Explore Phylogenomics of Terrestrial Cyanobacteria.</title>
        <authorList>
            <person name="Ward R.D."/>
            <person name="Stajich J.E."/>
            <person name="Johansen J.R."/>
            <person name="Huntemann M."/>
            <person name="Clum A."/>
            <person name="Foster B."/>
            <person name="Foster B."/>
            <person name="Roux S."/>
            <person name="Palaniappan K."/>
            <person name="Varghese N."/>
            <person name="Mukherjee S."/>
            <person name="Reddy T.B.K."/>
            <person name="Daum C."/>
            <person name="Copeland A."/>
            <person name="Chen I.A."/>
            <person name="Ivanova N.N."/>
            <person name="Kyrpides N.C."/>
            <person name="Shapiro N."/>
            <person name="Eloe-Fadrosh E.A."/>
            <person name="Pietrasiak N."/>
        </authorList>
    </citation>
    <scope>NUCLEOTIDE SEQUENCE</scope>
    <source>
        <strain evidence="2">UHER 2000/2452</strain>
    </source>
</reference>
<organism evidence="2 3">
    <name type="scientific">Drouetiella hepatica Uher 2000/2452</name>
    <dbReference type="NCBI Taxonomy" id="904376"/>
    <lineage>
        <taxon>Bacteria</taxon>
        <taxon>Bacillati</taxon>
        <taxon>Cyanobacteriota</taxon>
        <taxon>Cyanophyceae</taxon>
        <taxon>Oculatellales</taxon>
        <taxon>Oculatellaceae</taxon>
        <taxon>Drouetiella</taxon>
    </lineage>
</organism>
<reference evidence="2" key="1">
    <citation type="submission" date="2021-05" db="EMBL/GenBank/DDBJ databases">
        <authorList>
            <person name="Pietrasiak N."/>
            <person name="Ward R."/>
            <person name="Stajich J.E."/>
            <person name="Kurbessoian T."/>
        </authorList>
    </citation>
    <scope>NUCLEOTIDE SEQUENCE</scope>
    <source>
        <strain evidence="2">UHER 2000/2452</strain>
    </source>
</reference>
<dbReference type="GO" id="GO:0016301">
    <property type="term" value="F:kinase activity"/>
    <property type="evidence" value="ECO:0007669"/>
    <property type="project" value="UniProtKB-KW"/>
</dbReference>
<dbReference type="Proteomes" id="UP000757435">
    <property type="component" value="Unassembled WGS sequence"/>
</dbReference>
<keyword evidence="2" id="KW-0418">Kinase</keyword>
<protein>
    <submittedName>
        <fullName evidence="2">Glycerate kinase</fullName>
    </submittedName>
</protein>
<dbReference type="GO" id="GO:0005524">
    <property type="term" value="F:ATP binding"/>
    <property type="evidence" value="ECO:0007669"/>
    <property type="project" value="InterPro"/>
</dbReference>
<evidence type="ECO:0000313" key="3">
    <source>
        <dbReference type="Proteomes" id="UP000757435"/>
    </source>
</evidence>
<evidence type="ECO:0000259" key="1">
    <source>
        <dbReference type="Pfam" id="PF00485"/>
    </source>
</evidence>
<dbReference type="Pfam" id="PF00485">
    <property type="entry name" value="PRK"/>
    <property type="match status" value="1"/>
</dbReference>
<evidence type="ECO:0000313" key="2">
    <source>
        <dbReference type="EMBL" id="MBW4660874.1"/>
    </source>
</evidence>
<dbReference type="SUPFAM" id="SSF52540">
    <property type="entry name" value="P-loop containing nucleoside triphosphate hydrolases"/>
    <property type="match status" value="1"/>
</dbReference>
<dbReference type="AlphaFoldDB" id="A0A951UPJ1"/>
<dbReference type="InterPro" id="IPR006083">
    <property type="entry name" value="PRK/URK"/>
</dbReference>
<gene>
    <name evidence="2" type="ORF">KME15_19545</name>
</gene>
<proteinExistence type="predicted"/>
<dbReference type="EMBL" id="JAHHHD010000027">
    <property type="protein sequence ID" value="MBW4660874.1"/>
    <property type="molecule type" value="Genomic_DNA"/>
</dbReference>
<dbReference type="PANTHER" id="PTHR10285">
    <property type="entry name" value="URIDINE KINASE"/>
    <property type="match status" value="1"/>
</dbReference>
<feature type="domain" description="Phosphoribulokinase/uridine kinase" evidence="1">
    <location>
        <begin position="89"/>
        <end position="204"/>
    </location>
</feature>
<dbReference type="Gene3D" id="3.40.50.300">
    <property type="entry name" value="P-loop containing nucleotide triphosphate hydrolases"/>
    <property type="match status" value="1"/>
</dbReference>
<sequence length="348" mass="39551">MSRRIWDSNWTMNWSMGHGAINPLGSFPEERSRLLQAIYPSLQEFCIHTLGWQTCPIEILRDLWLPLAMQLQVWQRQAWDQSQRPLIQGILGGQGTGKTTLAAILTQILNLLGLQVCQLSIDDLYKTYSDRQQLQQADPRFCWRGPPGTHDVELGIAVLQRLRQSQPVELPRFDKSAHGGMGDRALPEPIAQADIVFLEGWFVGVRPVDPIAFDTAPPPIVTAADRAFAREVNDRLQDYLPLWDLLDRLIVLAPTDYRYSKQWRREAEHRMIAAGKPGMTDGEIDRFVEYFWRSLHPELFIAPLLGKSNLSETSSADYVIEIDANHCPTRLYSPTQPDRPTQSASPAD</sequence>
<comment type="caution">
    <text evidence="2">The sequence shown here is derived from an EMBL/GenBank/DDBJ whole genome shotgun (WGS) entry which is preliminary data.</text>
</comment>
<dbReference type="InterPro" id="IPR027417">
    <property type="entry name" value="P-loop_NTPase"/>
</dbReference>
<keyword evidence="2" id="KW-0808">Transferase</keyword>